<dbReference type="EMBL" id="UOFR01000010">
    <property type="protein sequence ID" value="VAW91270.1"/>
    <property type="molecule type" value="Genomic_DNA"/>
</dbReference>
<protein>
    <submittedName>
        <fullName evidence="6">TPR repeat containing exported protein Putative periplasmic protein contains a protein prenylyltransferase domain</fullName>
    </submittedName>
</protein>
<feature type="region of interest" description="Disordered" evidence="3">
    <location>
        <begin position="31"/>
        <end position="55"/>
    </location>
</feature>
<keyword evidence="6" id="KW-0808">Transferase</keyword>
<dbReference type="Gene3D" id="1.25.40.10">
    <property type="entry name" value="Tetratricopeptide repeat domain"/>
    <property type="match status" value="1"/>
</dbReference>
<evidence type="ECO:0000256" key="2">
    <source>
        <dbReference type="SAM" id="Coils"/>
    </source>
</evidence>
<dbReference type="GO" id="GO:0070206">
    <property type="term" value="P:protein trimerization"/>
    <property type="evidence" value="ECO:0007669"/>
    <property type="project" value="InterPro"/>
</dbReference>
<dbReference type="GO" id="GO:0051301">
    <property type="term" value="P:cell division"/>
    <property type="evidence" value="ECO:0007669"/>
    <property type="project" value="InterPro"/>
</dbReference>
<reference evidence="6" key="1">
    <citation type="submission" date="2018-06" db="EMBL/GenBank/DDBJ databases">
        <authorList>
            <person name="Zhirakovskaya E."/>
        </authorList>
    </citation>
    <scope>NUCLEOTIDE SEQUENCE</scope>
</reference>
<dbReference type="AlphaFoldDB" id="A0A3B0ZPY4"/>
<keyword evidence="2" id="KW-0175">Coiled coil</keyword>
<organism evidence="6">
    <name type="scientific">hydrothermal vent metagenome</name>
    <dbReference type="NCBI Taxonomy" id="652676"/>
    <lineage>
        <taxon>unclassified sequences</taxon>
        <taxon>metagenomes</taxon>
        <taxon>ecological metagenomes</taxon>
    </lineage>
</organism>
<feature type="coiled-coil region" evidence="2">
    <location>
        <begin position="72"/>
        <end position="106"/>
    </location>
</feature>
<feature type="domain" description="Outer membrane lipoprotein BamD-like" evidence="4">
    <location>
        <begin position="173"/>
        <end position="294"/>
    </location>
</feature>
<dbReference type="InterPro" id="IPR039565">
    <property type="entry name" value="BamD-like"/>
</dbReference>
<feature type="compositionally biased region" description="Low complexity" evidence="3">
    <location>
        <begin position="35"/>
        <end position="51"/>
    </location>
</feature>
<feature type="compositionally biased region" description="Low complexity" evidence="3">
    <location>
        <begin position="133"/>
        <end position="167"/>
    </location>
</feature>
<dbReference type="NCBIfam" id="TIGR02795">
    <property type="entry name" value="tol_pal_ybgF"/>
    <property type="match status" value="1"/>
</dbReference>
<feature type="domain" description="YbgF trimerisation" evidence="5">
    <location>
        <begin position="55"/>
        <end position="126"/>
    </location>
</feature>
<dbReference type="Pfam" id="PF13525">
    <property type="entry name" value="YfiO"/>
    <property type="match status" value="1"/>
</dbReference>
<gene>
    <name evidence="6" type="ORF">MNBD_GAMMA21-299</name>
</gene>
<dbReference type="InterPro" id="IPR032519">
    <property type="entry name" value="YbgF_tri"/>
</dbReference>
<proteinExistence type="inferred from homology"/>
<evidence type="ECO:0000259" key="5">
    <source>
        <dbReference type="Pfam" id="PF16331"/>
    </source>
</evidence>
<dbReference type="HAMAP" id="MF_02066">
    <property type="entry name" value="CpoB"/>
    <property type="match status" value="1"/>
</dbReference>
<evidence type="ECO:0000256" key="1">
    <source>
        <dbReference type="ARBA" id="ARBA00022729"/>
    </source>
</evidence>
<name>A0A3B0ZPY4_9ZZZZ</name>
<dbReference type="InterPro" id="IPR014162">
    <property type="entry name" value="CpoB_C"/>
</dbReference>
<accession>A0A3B0ZPY4</accession>
<keyword evidence="1" id="KW-0732">Signal</keyword>
<dbReference type="SUPFAM" id="SSF48452">
    <property type="entry name" value="TPR-like"/>
    <property type="match status" value="1"/>
</dbReference>
<sequence>MKQILLPVCLLCVLLVDVQLVFARDVQLRSRPSDSTSTQSQSSSNQQSNSTRKLSAEERLQRLERILESQGLVDMLVKIENLQSELQILRGELELHTHQLDEIKQRQRDLYVDIDRRLLRLERNGPGPGSSGATGSTAGATSATATVGAVTSSTATNTKPSTTTGSSTDFAAEQKAYQKAFDLLRELRYEQAVTAFNGFITQFPQGRYAHIAQYWIGEANYAQRNFKQAIIDYQKLIDNYPNSPKLAEAMLKIGYSQYELKKFKQAETTLKQLTKNYPGTTEAGQATNLIQKIRLKR</sequence>
<dbReference type="Gene3D" id="1.20.5.110">
    <property type="match status" value="1"/>
</dbReference>
<dbReference type="InterPro" id="IPR019734">
    <property type="entry name" value="TPR_rpt"/>
</dbReference>
<evidence type="ECO:0000259" key="4">
    <source>
        <dbReference type="Pfam" id="PF13525"/>
    </source>
</evidence>
<dbReference type="GO" id="GO:0016740">
    <property type="term" value="F:transferase activity"/>
    <property type="evidence" value="ECO:0007669"/>
    <property type="project" value="UniProtKB-KW"/>
</dbReference>
<dbReference type="InterPro" id="IPR011990">
    <property type="entry name" value="TPR-like_helical_dom_sf"/>
</dbReference>
<dbReference type="Pfam" id="PF16331">
    <property type="entry name" value="TolA_bind_tri"/>
    <property type="match status" value="1"/>
</dbReference>
<evidence type="ECO:0000256" key="3">
    <source>
        <dbReference type="SAM" id="MobiDB-lite"/>
    </source>
</evidence>
<dbReference type="InterPro" id="IPR034706">
    <property type="entry name" value="CpoB"/>
</dbReference>
<dbReference type="SMART" id="SM00028">
    <property type="entry name" value="TPR"/>
    <property type="match status" value="2"/>
</dbReference>
<feature type="region of interest" description="Disordered" evidence="3">
    <location>
        <begin position="122"/>
        <end position="167"/>
    </location>
</feature>
<evidence type="ECO:0000313" key="6">
    <source>
        <dbReference type="EMBL" id="VAW91270.1"/>
    </source>
</evidence>